<accession>A0A1F5Z2X0</accession>
<dbReference type="PROSITE" id="PS51257">
    <property type="entry name" value="PROKAR_LIPOPROTEIN"/>
    <property type="match status" value="1"/>
</dbReference>
<sequence length="215" mass="23425">MKKIAIFLFLLVSFVFIWLTACNDKIDYSASDALSPQLSTADDSATSKFLTLNKLDSSIPGDPFTTPENFVAITPVKWDGISELKPGVHYRLTAEQFDKLPELGEKFRKFYNGFMACKDSAYNAIGEKKKSTNPRLAWAYARANCIGSGLVYGEAQAQGNNGAMAAVNIDDTPVDFMITQGTDTAFAYGMCVSGCNSCVAYGDDFMGGESFELCH</sequence>
<name>A0A1F5Z2X0_9BACT</name>
<organism evidence="1 2">
    <name type="scientific">Candidatus Glassbacteria bacterium RIFCSPLOWO2_12_FULL_58_11</name>
    <dbReference type="NCBI Taxonomy" id="1817867"/>
    <lineage>
        <taxon>Bacteria</taxon>
        <taxon>Candidatus Glassiibacteriota</taxon>
    </lineage>
</organism>
<evidence type="ECO:0000313" key="1">
    <source>
        <dbReference type="EMBL" id="OGG06664.1"/>
    </source>
</evidence>
<evidence type="ECO:0008006" key="3">
    <source>
        <dbReference type="Google" id="ProtNLM"/>
    </source>
</evidence>
<dbReference type="Proteomes" id="UP000179129">
    <property type="component" value="Unassembled WGS sequence"/>
</dbReference>
<proteinExistence type="predicted"/>
<reference evidence="1 2" key="1">
    <citation type="journal article" date="2016" name="Nat. Commun.">
        <title>Thousands of microbial genomes shed light on interconnected biogeochemical processes in an aquifer system.</title>
        <authorList>
            <person name="Anantharaman K."/>
            <person name="Brown C.T."/>
            <person name="Hug L.A."/>
            <person name="Sharon I."/>
            <person name="Castelle C.J."/>
            <person name="Probst A.J."/>
            <person name="Thomas B.C."/>
            <person name="Singh A."/>
            <person name="Wilkins M.J."/>
            <person name="Karaoz U."/>
            <person name="Brodie E.L."/>
            <person name="Williams K.H."/>
            <person name="Hubbard S.S."/>
            <person name="Banfield J.F."/>
        </authorList>
    </citation>
    <scope>NUCLEOTIDE SEQUENCE [LARGE SCALE GENOMIC DNA]</scope>
</reference>
<evidence type="ECO:0000313" key="2">
    <source>
        <dbReference type="Proteomes" id="UP000179129"/>
    </source>
</evidence>
<comment type="caution">
    <text evidence="1">The sequence shown here is derived from an EMBL/GenBank/DDBJ whole genome shotgun (WGS) entry which is preliminary data.</text>
</comment>
<gene>
    <name evidence="1" type="ORF">A3F83_01870</name>
</gene>
<dbReference type="AlphaFoldDB" id="A0A1F5Z2X0"/>
<protein>
    <recommendedName>
        <fullName evidence="3">Lipoprotein</fullName>
    </recommendedName>
</protein>
<dbReference type="EMBL" id="MFIX01000013">
    <property type="protein sequence ID" value="OGG06664.1"/>
    <property type="molecule type" value="Genomic_DNA"/>
</dbReference>